<keyword evidence="4" id="KW-1185">Reference proteome</keyword>
<feature type="transmembrane region" description="Helical" evidence="1">
    <location>
        <begin position="134"/>
        <end position="154"/>
    </location>
</feature>
<keyword evidence="1" id="KW-0812">Transmembrane</keyword>
<dbReference type="SMART" id="SM00014">
    <property type="entry name" value="acidPPc"/>
    <property type="match status" value="1"/>
</dbReference>
<dbReference type="STRING" id="390640.SAMN04488034_10472"/>
<protein>
    <submittedName>
        <fullName evidence="3">Undecaprenyl-diphosphatase</fullName>
    </submittedName>
</protein>
<feature type="transmembrane region" description="Helical" evidence="1">
    <location>
        <begin position="25"/>
        <end position="48"/>
    </location>
</feature>
<evidence type="ECO:0000313" key="3">
    <source>
        <dbReference type="EMBL" id="SEE99328.1"/>
    </source>
</evidence>
<sequence>MEQLVETDQEIFLFLNNLGNPAFDAFWNLVTNKFTSIPFYGLLLYLLYRSIGLKKTFVTLLLVAGLITCTDQLANVFKHWIERPRPCRQEGVMEMARFVAVRCGRFGFFSAHAASSAGLIVFLGLILRRYWKGSLIVLAVWAALVSYSRIYVGVHYPGDILVGWFFGIILGLLFYKGWKVILKKYFTIPSSPEHKTS</sequence>
<dbReference type="RefSeq" id="WP_093113356.1">
    <property type="nucleotide sequence ID" value="NZ_FNGG01000004.1"/>
</dbReference>
<name>A0A1H5NF62_9FLAO</name>
<organism evidence="3 4">
    <name type="scientific">Salinimicrobium catena</name>
    <dbReference type="NCBI Taxonomy" id="390640"/>
    <lineage>
        <taxon>Bacteria</taxon>
        <taxon>Pseudomonadati</taxon>
        <taxon>Bacteroidota</taxon>
        <taxon>Flavobacteriia</taxon>
        <taxon>Flavobacteriales</taxon>
        <taxon>Flavobacteriaceae</taxon>
        <taxon>Salinimicrobium</taxon>
    </lineage>
</organism>
<dbReference type="InterPro" id="IPR036938">
    <property type="entry name" value="PAP2/HPO_sf"/>
</dbReference>
<proteinExistence type="predicted"/>
<evidence type="ECO:0000256" key="1">
    <source>
        <dbReference type="SAM" id="Phobius"/>
    </source>
</evidence>
<dbReference type="PANTHER" id="PTHR14969:SF13">
    <property type="entry name" value="AT30094P"/>
    <property type="match status" value="1"/>
</dbReference>
<feature type="transmembrane region" description="Helical" evidence="1">
    <location>
        <begin position="57"/>
        <end position="77"/>
    </location>
</feature>
<dbReference type="OrthoDB" id="9789113at2"/>
<evidence type="ECO:0000313" key="4">
    <source>
        <dbReference type="Proteomes" id="UP000199448"/>
    </source>
</evidence>
<evidence type="ECO:0000259" key="2">
    <source>
        <dbReference type="SMART" id="SM00014"/>
    </source>
</evidence>
<dbReference type="EMBL" id="FNUG01000004">
    <property type="protein sequence ID" value="SEE99328.1"/>
    <property type="molecule type" value="Genomic_DNA"/>
</dbReference>
<accession>A0A1H5NF62</accession>
<dbReference type="SUPFAM" id="SSF48317">
    <property type="entry name" value="Acid phosphatase/Vanadium-dependent haloperoxidase"/>
    <property type="match status" value="1"/>
</dbReference>
<dbReference type="InterPro" id="IPR000326">
    <property type="entry name" value="PAP2/HPO"/>
</dbReference>
<dbReference type="AlphaFoldDB" id="A0A1H5NF62"/>
<feature type="domain" description="Phosphatidic acid phosphatase type 2/haloperoxidase" evidence="2">
    <location>
        <begin position="59"/>
        <end position="175"/>
    </location>
</feature>
<keyword evidence="1" id="KW-0472">Membrane</keyword>
<dbReference type="PANTHER" id="PTHR14969">
    <property type="entry name" value="SPHINGOSINE-1-PHOSPHATE PHOSPHOHYDROLASE"/>
    <property type="match status" value="1"/>
</dbReference>
<feature type="transmembrane region" description="Helical" evidence="1">
    <location>
        <begin position="106"/>
        <end position="127"/>
    </location>
</feature>
<dbReference type="Proteomes" id="UP000199448">
    <property type="component" value="Unassembled WGS sequence"/>
</dbReference>
<dbReference type="Gene3D" id="1.20.144.10">
    <property type="entry name" value="Phosphatidic acid phosphatase type 2/haloperoxidase"/>
    <property type="match status" value="1"/>
</dbReference>
<dbReference type="CDD" id="cd03395">
    <property type="entry name" value="PAP2_like_4"/>
    <property type="match status" value="1"/>
</dbReference>
<reference evidence="3 4" key="1">
    <citation type="submission" date="2016-10" db="EMBL/GenBank/DDBJ databases">
        <authorList>
            <person name="de Groot N.N."/>
        </authorList>
    </citation>
    <scope>NUCLEOTIDE SEQUENCE [LARGE SCALE GENOMIC DNA]</scope>
    <source>
        <strain evidence="3 4">DSM 23553</strain>
    </source>
</reference>
<gene>
    <name evidence="3" type="ORF">SAMN04488034_10472</name>
</gene>
<keyword evidence="1" id="KW-1133">Transmembrane helix</keyword>
<dbReference type="Pfam" id="PF01569">
    <property type="entry name" value="PAP2"/>
    <property type="match status" value="1"/>
</dbReference>
<feature type="transmembrane region" description="Helical" evidence="1">
    <location>
        <begin position="160"/>
        <end position="178"/>
    </location>
</feature>